<sequence>MVAAGLVPYLSAFTRHAIILMGATMAGPLSFAAWHSENGKPKKLPFHLSIGPVVVGVAALLVDYCLLSAPLNVLHINTVAVMGFAMVMSGMRSIDFVVRSSGDGKGTIEWSGSPSAPLVVLAGFCIIFAAFAYGAGASGWGRDVPTPLPPPADLHPVVKIAQQVFATLCILYAIFSISNEDGTLAQVWGIRALLLSQLGLVYWEFGKQFSSTSAVPKA</sequence>
<dbReference type="EMBL" id="JADGJQ010000144">
    <property type="protein sequence ID" value="KAJ3167258.1"/>
    <property type="molecule type" value="Genomic_DNA"/>
</dbReference>
<feature type="transmembrane region" description="Helical" evidence="1">
    <location>
        <begin position="12"/>
        <end position="34"/>
    </location>
</feature>
<organism evidence="2 3">
    <name type="scientific">Geranomyces variabilis</name>
    <dbReference type="NCBI Taxonomy" id="109894"/>
    <lineage>
        <taxon>Eukaryota</taxon>
        <taxon>Fungi</taxon>
        <taxon>Fungi incertae sedis</taxon>
        <taxon>Chytridiomycota</taxon>
        <taxon>Chytridiomycota incertae sedis</taxon>
        <taxon>Chytridiomycetes</taxon>
        <taxon>Spizellomycetales</taxon>
        <taxon>Powellomycetaceae</taxon>
        <taxon>Geranomyces</taxon>
    </lineage>
</organism>
<keyword evidence="1" id="KW-0812">Transmembrane</keyword>
<gene>
    <name evidence="2" type="ORF">HDU87_001706</name>
</gene>
<evidence type="ECO:0000313" key="3">
    <source>
        <dbReference type="Proteomes" id="UP001212152"/>
    </source>
</evidence>
<keyword evidence="1" id="KW-0472">Membrane</keyword>
<dbReference type="Proteomes" id="UP001212152">
    <property type="component" value="Unassembled WGS sequence"/>
</dbReference>
<evidence type="ECO:0000313" key="2">
    <source>
        <dbReference type="EMBL" id="KAJ3167258.1"/>
    </source>
</evidence>
<reference evidence="2" key="1">
    <citation type="submission" date="2020-05" db="EMBL/GenBank/DDBJ databases">
        <title>Phylogenomic resolution of chytrid fungi.</title>
        <authorList>
            <person name="Stajich J.E."/>
            <person name="Amses K."/>
            <person name="Simmons R."/>
            <person name="Seto K."/>
            <person name="Myers J."/>
            <person name="Bonds A."/>
            <person name="Quandt C.A."/>
            <person name="Barry K."/>
            <person name="Liu P."/>
            <person name="Grigoriev I."/>
            <person name="Longcore J.E."/>
            <person name="James T.Y."/>
        </authorList>
    </citation>
    <scope>NUCLEOTIDE SEQUENCE</scope>
    <source>
        <strain evidence="2">JEL0379</strain>
    </source>
</reference>
<protein>
    <submittedName>
        <fullName evidence="2">Uncharacterized protein</fullName>
    </submittedName>
</protein>
<comment type="caution">
    <text evidence="2">The sequence shown here is derived from an EMBL/GenBank/DDBJ whole genome shotgun (WGS) entry which is preliminary data.</text>
</comment>
<dbReference type="AlphaFoldDB" id="A0AAD5XI20"/>
<evidence type="ECO:0000256" key="1">
    <source>
        <dbReference type="SAM" id="Phobius"/>
    </source>
</evidence>
<keyword evidence="3" id="KW-1185">Reference proteome</keyword>
<proteinExistence type="predicted"/>
<feature type="transmembrane region" description="Helical" evidence="1">
    <location>
        <begin position="118"/>
        <end position="140"/>
    </location>
</feature>
<feature type="transmembrane region" description="Helical" evidence="1">
    <location>
        <begin position="46"/>
        <end position="69"/>
    </location>
</feature>
<accession>A0AAD5XI20</accession>
<name>A0AAD5XI20_9FUNG</name>
<feature type="transmembrane region" description="Helical" evidence="1">
    <location>
        <begin position="75"/>
        <end position="98"/>
    </location>
</feature>
<keyword evidence="1" id="KW-1133">Transmembrane helix</keyword>